<keyword evidence="1" id="KW-0812">Transmembrane</keyword>
<accession>A0A0B8TC89</accession>
<dbReference type="STRING" id="1229276.DI53_0075"/>
<reference evidence="3" key="1">
    <citation type="submission" date="2014-04" db="EMBL/GenBank/DDBJ databases">
        <title>Whole-Genome optical mapping and complete genome sequence of Sphingobacterium deserti sp. nov., a new spaces isolated from desert in the west of China.</title>
        <authorList>
            <person name="Teng C."/>
            <person name="Zhou Z."/>
            <person name="Li X."/>
            <person name="Chen M."/>
            <person name="Lin M."/>
            <person name="Wang L."/>
            <person name="Su S."/>
            <person name="Zhang C."/>
            <person name="Zhang W."/>
        </authorList>
    </citation>
    <scope>NUCLEOTIDE SEQUENCE [LARGE SCALE GENOMIC DNA]</scope>
    <source>
        <strain evidence="3">ACCC05744</strain>
    </source>
</reference>
<evidence type="ECO:0000256" key="1">
    <source>
        <dbReference type="SAM" id="Phobius"/>
    </source>
</evidence>
<evidence type="ECO:0000313" key="2">
    <source>
        <dbReference type="EMBL" id="KGE15960.1"/>
    </source>
</evidence>
<dbReference type="RefSeq" id="WP_037494156.1">
    <property type="nucleotide sequence ID" value="NZ_JJMU01000002.1"/>
</dbReference>
<gene>
    <name evidence="2" type="ORF">DI53_0075</name>
</gene>
<keyword evidence="1" id="KW-0472">Membrane</keyword>
<evidence type="ECO:0000313" key="3">
    <source>
        <dbReference type="Proteomes" id="UP000031802"/>
    </source>
</evidence>
<reference evidence="2 3" key="2">
    <citation type="journal article" date="2015" name="PLoS ONE">
        <title>Whole-Genome Optical Mapping and Finished Genome Sequence of Sphingobacterium deserti sp. nov., a New Species Isolated from the Western Desert of China.</title>
        <authorList>
            <person name="Teng C."/>
            <person name="Zhou Z."/>
            <person name="Molnar I."/>
            <person name="Li X."/>
            <person name="Tang R."/>
            <person name="Chen M."/>
            <person name="Wang L."/>
            <person name="Su S."/>
            <person name="Zhang W."/>
            <person name="Lin M."/>
        </authorList>
    </citation>
    <scope>NUCLEOTIDE SEQUENCE [LARGE SCALE GENOMIC DNA]</scope>
    <source>
        <strain evidence="3">ACCC05744</strain>
    </source>
</reference>
<organism evidence="2 3">
    <name type="scientific">Sphingobacterium deserti</name>
    <dbReference type="NCBI Taxonomy" id="1229276"/>
    <lineage>
        <taxon>Bacteria</taxon>
        <taxon>Pseudomonadati</taxon>
        <taxon>Bacteroidota</taxon>
        <taxon>Sphingobacteriia</taxon>
        <taxon>Sphingobacteriales</taxon>
        <taxon>Sphingobacteriaceae</taxon>
        <taxon>Sphingobacterium</taxon>
    </lineage>
</organism>
<proteinExistence type="predicted"/>
<sequence>MKTKHSRNITEQGGLRHYLVTLGLLLIALFIITGIQQFPELVESYYSRAFYPIFSHLHKWLFGWLPFSFGDVFYAGFVSFILLLIIRCIVTLFRKQGKLALRQFLQLAIVLLSSYLYFYISWGLNYYRVPLQEQLDLDVAEIDSADYFEVLDRYITTANALRAGLPNTDLLRKEAKQELEALMKEDTTMFPMLSRTQIRAKQPISSSLASYFSVTGYLNPFTQEVQVNNISPTTSYPFTVVHELAHQMGVGFEDECNFIAFVALHNHPNTYYRYAAYYETVQYLIRPLYYQDEQRYQFYVDKLSDAVKQDYADERRFWKTYSGPLDRFMSFFYAGYLKHNNQPEGVARYSLMSRLVIAWDKKKQHKT</sequence>
<dbReference type="AlphaFoldDB" id="A0A0B8TC89"/>
<feature type="transmembrane region" description="Helical" evidence="1">
    <location>
        <begin position="72"/>
        <end position="92"/>
    </location>
</feature>
<feature type="transmembrane region" description="Helical" evidence="1">
    <location>
        <begin position="104"/>
        <end position="124"/>
    </location>
</feature>
<name>A0A0B8TC89_9SPHI</name>
<dbReference type="PATRIC" id="fig|1229276.3.peg.81"/>
<evidence type="ECO:0008006" key="4">
    <source>
        <dbReference type="Google" id="ProtNLM"/>
    </source>
</evidence>
<dbReference type="EMBL" id="JJMU01000002">
    <property type="protein sequence ID" value="KGE15960.1"/>
    <property type="molecule type" value="Genomic_DNA"/>
</dbReference>
<dbReference type="InterPro" id="IPR024294">
    <property type="entry name" value="DUF3810"/>
</dbReference>
<keyword evidence="3" id="KW-1185">Reference proteome</keyword>
<comment type="caution">
    <text evidence="2">The sequence shown here is derived from an EMBL/GenBank/DDBJ whole genome shotgun (WGS) entry which is preliminary data.</text>
</comment>
<dbReference type="OrthoDB" id="1048788at2"/>
<feature type="transmembrane region" description="Helical" evidence="1">
    <location>
        <begin position="20"/>
        <end position="38"/>
    </location>
</feature>
<protein>
    <recommendedName>
        <fullName evidence="4">DUF3810 domain-containing protein</fullName>
    </recommendedName>
</protein>
<dbReference type="Proteomes" id="UP000031802">
    <property type="component" value="Unassembled WGS sequence"/>
</dbReference>
<dbReference type="Pfam" id="PF12725">
    <property type="entry name" value="DUF3810"/>
    <property type="match status" value="1"/>
</dbReference>
<keyword evidence="1" id="KW-1133">Transmembrane helix</keyword>
<dbReference type="eggNOG" id="ENOG502Z7T3">
    <property type="taxonomic scope" value="Bacteria"/>
</dbReference>